<dbReference type="InterPro" id="IPR011004">
    <property type="entry name" value="Trimer_LpxA-like_sf"/>
</dbReference>
<dbReference type="InterPro" id="IPR050179">
    <property type="entry name" value="Trans_hexapeptide_repeat"/>
</dbReference>
<dbReference type="AlphaFoldDB" id="A0A2V3XTI4"/>
<sequence>MNPAVAFYKKLKIKTFNKHNRTEIRSLYANLEAKYGKSARIDENTFISADVIIGDYSYVNANSRLQHCDVGKYCSISSNVNINPYNHNMKGLTTHPVGDVDRKIKRVVIGNDVLISLNVTILESVQIGDGAVIGAGAVVTHDVGKYEIWGGVPAKFIRYRVLEESKRKALSELKWWDDEPERIKELLRKYRETLNEIEREL</sequence>
<name>A0A2V3XTI4_9FIRM</name>
<evidence type="ECO:0000313" key="1">
    <source>
        <dbReference type="EMBL" id="PXX43511.1"/>
    </source>
</evidence>
<comment type="caution">
    <text evidence="1">The sequence shown here is derived from an EMBL/GenBank/DDBJ whole genome shotgun (WGS) entry which is preliminary data.</text>
</comment>
<dbReference type="GeneID" id="86065055"/>
<gene>
    <name evidence="1" type="ORF">DFR60_13127</name>
</gene>
<dbReference type="PANTHER" id="PTHR43300:SF11">
    <property type="entry name" value="ACETYLTRANSFERASE RV3034C-RELATED"/>
    <property type="match status" value="1"/>
</dbReference>
<protein>
    <recommendedName>
        <fullName evidence="3">Acetyltransferase-like isoleucine patch superfamily enzyme</fullName>
    </recommendedName>
</protein>
<evidence type="ECO:0000313" key="2">
    <source>
        <dbReference type="Proteomes" id="UP000248057"/>
    </source>
</evidence>
<dbReference type="SUPFAM" id="SSF51161">
    <property type="entry name" value="Trimeric LpxA-like enzymes"/>
    <property type="match status" value="1"/>
</dbReference>
<dbReference type="PANTHER" id="PTHR43300">
    <property type="entry name" value="ACETYLTRANSFERASE"/>
    <property type="match status" value="1"/>
</dbReference>
<reference evidence="1 2" key="1">
    <citation type="submission" date="2018-05" db="EMBL/GenBank/DDBJ databases">
        <title>Genomic Encyclopedia of Type Strains, Phase IV (KMG-IV): sequencing the most valuable type-strain genomes for metagenomic binning, comparative biology and taxonomic classification.</title>
        <authorList>
            <person name="Goeker M."/>
        </authorList>
    </citation>
    <scope>NUCLEOTIDE SEQUENCE [LARGE SCALE GENOMIC DNA]</scope>
    <source>
        <strain evidence="1 2">DSM 24995</strain>
    </source>
</reference>
<dbReference type="Pfam" id="PF00132">
    <property type="entry name" value="Hexapep"/>
    <property type="match status" value="1"/>
</dbReference>
<dbReference type="EMBL" id="QJKD01000031">
    <property type="protein sequence ID" value="PXX43511.1"/>
    <property type="molecule type" value="Genomic_DNA"/>
</dbReference>
<dbReference type="Proteomes" id="UP000248057">
    <property type="component" value="Unassembled WGS sequence"/>
</dbReference>
<dbReference type="Gene3D" id="2.160.10.10">
    <property type="entry name" value="Hexapeptide repeat proteins"/>
    <property type="match status" value="1"/>
</dbReference>
<proteinExistence type="predicted"/>
<accession>A0A2V3XTI4</accession>
<dbReference type="InterPro" id="IPR001451">
    <property type="entry name" value="Hexapep"/>
</dbReference>
<dbReference type="CDD" id="cd03349">
    <property type="entry name" value="LbH_XAT"/>
    <property type="match status" value="1"/>
</dbReference>
<keyword evidence="2" id="KW-1185">Reference proteome</keyword>
<dbReference type="RefSeq" id="WP_110326752.1">
    <property type="nucleotide sequence ID" value="NZ_QJKD01000031.1"/>
</dbReference>
<organism evidence="1 2">
    <name type="scientific">Hungatella effluvii</name>
    <dbReference type="NCBI Taxonomy" id="1096246"/>
    <lineage>
        <taxon>Bacteria</taxon>
        <taxon>Bacillati</taxon>
        <taxon>Bacillota</taxon>
        <taxon>Clostridia</taxon>
        <taxon>Lachnospirales</taxon>
        <taxon>Lachnospiraceae</taxon>
        <taxon>Hungatella</taxon>
    </lineage>
</organism>
<evidence type="ECO:0008006" key="3">
    <source>
        <dbReference type="Google" id="ProtNLM"/>
    </source>
</evidence>